<feature type="non-terminal residue" evidence="1">
    <location>
        <position position="191"/>
    </location>
</feature>
<comment type="caution">
    <text evidence="1">The sequence shown here is derived from an EMBL/GenBank/DDBJ whole genome shotgun (WGS) entry which is preliminary data.</text>
</comment>
<evidence type="ECO:0000313" key="1">
    <source>
        <dbReference type="EMBL" id="CAG8705908.1"/>
    </source>
</evidence>
<feature type="non-terminal residue" evidence="1">
    <location>
        <position position="1"/>
    </location>
</feature>
<name>A0ACA9PEK0_9GLOM</name>
<organism evidence="1 2">
    <name type="scientific">Scutellospora calospora</name>
    <dbReference type="NCBI Taxonomy" id="85575"/>
    <lineage>
        <taxon>Eukaryota</taxon>
        <taxon>Fungi</taxon>
        <taxon>Fungi incertae sedis</taxon>
        <taxon>Mucoromycota</taxon>
        <taxon>Glomeromycotina</taxon>
        <taxon>Glomeromycetes</taxon>
        <taxon>Diversisporales</taxon>
        <taxon>Gigasporaceae</taxon>
        <taxon>Scutellospora</taxon>
    </lineage>
</organism>
<protein>
    <submittedName>
        <fullName evidence="1">1630_t:CDS:1</fullName>
    </submittedName>
</protein>
<gene>
    <name evidence="1" type="ORF">SCALOS_LOCUS10681</name>
</gene>
<accession>A0ACA9PEK0</accession>
<reference evidence="1" key="1">
    <citation type="submission" date="2021-06" db="EMBL/GenBank/DDBJ databases">
        <authorList>
            <person name="Kallberg Y."/>
            <person name="Tangrot J."/>
            <person name="Rosling A."/>
        </authorList>
    </citation>
    <scope>NUCLEOTIDE SEQUENCE</scope>
    <source>
        <strain evidence="1">AU212A</strain>
    </source>
</reference>
<dbReference type="EMBL" id="CAJVPM010041328">
    <property type="protein sequence ID" value="CAG8705908.1"/>
    <property type="molecule type" value="Genomic_DNA"/>
</dbReference>
<evidence type="ECO:0000313" key="2">
    <source>
        <dbReference type="Proteomes" id="UP000789860"/>
    </source>
</evidence>
<sequence>KERLDNLQVKQKAKKVERFWRLVIFYFFGDSGARKSNLVQKLFRSEFYLRKRCKRVEYTAVRWDDIVIYLNDTLAEVEVKRKGFKPFLTKYIFMTSQRSPEESFNFGQRNRSKDEFDRRLDFIIEFKEKWNDDIDLRTTELIFHRGSEEEFRNMIWDLKYDKGEYMKEELTEVVRDLNKDEDREIIIKNNQ</sequence>
<keyword evidence="2" id="KW-1185">Reference proteome</keyword>
<dbReference type="Proteomes" id="UP000789860">
    <property type="component" value="Unassembled WGS sequence"/>
</dbReference>
<proteinExistence type="predicted"/>